<evidence type="ECO:0000313" key="2">
    <source>
        <dbReference type="Proteomes" id="UP000035651"/>
    </source>
</evidence>
<protein>
    <submittedName>
        <fullName evidence="1">Uncharacterized protein</fullName>
    </submittedName>
</protein>
<geneLocation type="plasmid" evidence="1 2">
    <name>pPF72-1</name>
</geneLocation>
<name>A0A0H3X340_9BURK</name>
<dbReference type="KEGG" id="pfg:AB870_24615"/>
<dbReference type="EMBL" id="CP011808">
    <property type="protein sequence ID" value="AKM33368.1"/>
    <property type="molecule type" value="Genomic_DNA"/>
</dbReference>
<evidence type="ECO:0000313" key="1">
    <source>
        <dbReference type="EMBL" id="AKM33368.1"/>
    </source>
</evidence>
<dbReference type="Proteomes" id="UP000035651">
    <property type="component" value="Plasmid pPF72-1"/>
</dbReference>
<reference evidence="1" key="1">
    <citation type="submission" date="2016-06" db="EMBL/GenBank/DDBJ databases">
        <title>Complete Genome Sequence of Pandoraea faecigallinarum DSM-23572.</title>
        <authorList>
            <person name="Yong D."/>
            <person name="Ee R."/>
            <person name="Lim Y.-L."/>
            <person name="Yin W.-F."/>
            <person name="Chan K.-G."/>
        </authorList>
    </citation>
    <scope>NUCLEOTIDE SEQUENCE</scope>
    <source>
        <strain evidence="1">DSM 23572</strain>
        <plasmid evidence="1">pPF72-1</plasmid>
    </source>
</reference>
<keyword evidence="2" id="KW-1185">Reference proteome</keyword>
<organism evidence="1 2">
    <name type="scientific">Pandoraea faecigallinarum</name>
    <dbReference type="NCBI Taxonomy" id="656179"/>
    <lineage>
        <taxon>Bacteria</taxon>
        <taxon>Pseudomonadati</taxon>
        <taxon>Pseudomonadota</taxon>
        <taxon>Betaproteobacteria</taxon>
        <taxon>Burkholderiales</taxon>
        <taxon>Burkholderiaceae</taxon>
        <taxon>Pandoraea</taxon>
    </lineage>
</organism>
<dbReference type="PATRIC" id="fig|656179.3.peg.5292"/>
<sequence>MPPRPTGVRANPCSERGDRRHTLLTAQPNLGVVNNRRENYAYLARRFVGDPNSNRPPEVLSFSGLKEDEYVTFNFRSSKRPIKARTKITAAQ</sequence>
<keyword evidence="1" id="KW-0614">Plasmid</keyword>
<dbReference type="AlphaFoldDB" id="A0A0H3X340"/>
<proteinExistence type="predicted"/>
<gene>
    <name evidence="1" type="ORF">AB870_24615</name>
</gene>
<accession>A0A0H3X340</accession>